<dbReference type="Proteomes" id="UP001232148">
    <property type="component" value="Unassembled WGS sequence"/>
</dbReference>
<sequence>MAPSRTDHKAYDAIALQHALNAAESAEALKKTVQELQRIIRGQVRDIARSKSEVANAATKAEQARELVFQNELKAAEAESEKAQENAAQAMMMAEANNEKAVAFAARIQAAAGNVNQQQQQQPAVSKARRRRARRDPNHVPKRGYTLHCIRCGIRRSRNDELRRHLRKKHYPALFPGLDRKALLAQARIDAP</sequence>
<evidence type="ECO:0000313" key="3">
    <source>
        <dbReference type="EMBL" id="KAK2035594.1"/>
    </source>
</evidence>
<keyword evidence="4" id="KW-1185">Reference proteome</keyword>
<feature type="coiled-coil region" evidence="1">
    <location>
        <begin position="19"/>
        <end position="93"/>
    </location>
</feature>
<keyword evidence="1" id="KW-0175">Coiled coil</keyword>
<comment type="caution">
    <text evidence="3">The sequence shown here is derived from an EMBL/GenBank/DDBJ whole genome shotgun (WGS) entry which is preliminary data.</text>
</comment>
<feature type="region of interest" description="Disordered" evidence="2">
    <location>
        <begin position="113"/>
        <end position="142"/>
    </location>
</feature>
<evidence type="ECO:0000313" key="4">
    <source>
        <dbReference type="Proteomes" id="UP001232148"/>
    </source>
</evidence>
<dbReference type="AlphaFoldDB" id="A0AAD9M6U0"/>
<feature type="compositionally biased region" description="Low complexity" evidence="2">
    <location>
        <begin position="113"/>
        <end position="122"/>
    </location>
</feature>
<protein>
    <recommendedName>
        <fullName evidence="5">C2H2-type domain-containing protein</fullName>
    </recommendedName>
</protein>
<proteinExistence type="predicted"/>
<evidence type="ECO:0008006" key="5">
    <source>
        <dbReference type="Google" id="ProtNLM"/>
    </source>
</evidence>
<dbReference type="EMBL" id="MU842808">
    <property type="protein sequence ID" value="KAK2035594.1"/>
    <property type="molecule type" value="Genomic_DNA"/>
</dbReference>
<accession>A0AAD9M6U0</accession>
<evidence type="ECO:0000256" key="1">
    <source>
        <dbReference type="SAM" id="Coils"/>
    </source>
</evidence>
<organism evidence="3 4">
    <name type="scientific">Colletotrichum zoysiae</name>
    <dbReference type="NCBI Taxonomy" id="1216348"/>
    <lineage>
        <taxon>Eukaryota</taxon>
        <taxon>Fungi</taxon>
        <taxon>Dikarya</taxon>
        <taxon>Ascomycota</taxon>
        <taxon>Pezizomycotina</taxon>
        <taxon>Sordariomycetes</taxon>
        <taxon>Hypocreomycetidae</taxon>
        <taxon>Glomerellales</taxon>
        <taxon>Glomerellaceae</taxon>
        <taxon>Colletotrichum</taxon>
        <taxon>Colletotrichum graminicola species complex</taxon>
    </lineage>
</organism>
<name>A0AAD9M6U0_9PEZI</name>
<evidence type="ECO:0000256" key="2">
    <source>
        <dbReference type="SAM" id="MobiDB-lite"/>
    </source>
</evidence>
<gene>
    <name evidence="3" type="ORF">LX32DRAFT_700467</name>
</gene>
<reference evidence="3" key="1">
    <citation type="submission" date="2021-06" db="EMBL/GenBank/DDBJ databases">
        <title>Comparative genomics, transcriptomics and evolutionary studies reveal genomic signatures of adaptation to plant cell wall in hemibiotrophic fungi.</title>
        <authorList>
            <consortium name="DOE Joint Genome Institute"/>
            <person name="Baroncelli R."/>
            <person name="Diaz J.F."/>
            <person name="Benocci T."/>
            <person name="Peng M."/>
            <person name="Battaglia E."/>
            <person name="Haridas S."/>
            <person name="Andreopoulos W."/>
            <person name="Labutti K."/>
            <person name="Pangilinan J."/>
            <person name="Floch G.L."/>
            <person name="Makela M.R."/>
            <person name="Henrissat B."/>
            <person name="Grigoriev I.V."/>
            <person name="Crouch J.A."/>
            <person name="De Vries R.P."/>
            <person name="Sukno S.A."/>
            <person name="Thon M.R."/>
        </authorList>
    </citation>
    <scope>NUCLEOTIDE SEQUENCE</scope>
    <source>
        <strain evidence="3">MAFF235873</strain>
    </source>
</reference>